<dbReference type="PATRIC" id="fig|874156.12.peg.901"/>
<dbReference type="AlphaFoldDB" id="A0A0H0XQW6"/>
<evidence type="ECO:0000256" key="1">
    <source>
        <dbReference type="SAM" id="MobiDB-lite"/>
    </source>
</evidence>
<feature type="region of interest" description="Disordered" evidence="1">
    <location>
        <begin position="29"/>
        <end position="48"/>
    </location>
</feature>
<organism evidence="2 3">
    <name type="scientific">Aurantiacibacter marinus</name>
    <dbReference type="NCBI Taxonomy" id="874156"/>
    <lineage>
        <taxon>Bacteria</taxon>
        <taxon>Pseudomonadati</taxon>
        <taxon>Pseudomonadota</taxon>
        <taxon>Alphaproteobacteria</taxon>
        <taxon>Sphingomonadales</taxon>
        <taxon>Erythrobacteraceae</taxon>
        <taxon>Aurantiacibacter</taxon>
    </lineage>
</organism>
<proteinExistence type="predicted"/>
<evidence type="ECO:0000313" key="2">
    <source>
        <dbReference type="EMBL" id="KLI64759.1"/>
    </source>
</evidence>
<sequence>MANETPASRESAVMRLCLCRRTAAIGQGFDGNDFHHAPDGKGKDIDGPNTMITARNANPVAADMALVDPALRHRATF</sequence>
<dbReference type="EMBL" id="LBHU01000001">
    <property type="protein sequence ID" value="KLI64759.1"/>
    <property type="molecule type" value="Genomic_DNA"/>
</dbReference>
<accession>A0A0H0XQW6</accession>
<evidence type="ECO:0000313" key="3">
    <source>
        <dbReference type="Proteomes" id="UP000053455"/>
    </source>
</evidence>
<protein>
    <submittedName>
        <fullName evidence="2">Uncharacterized protein</fullName>
    </submittedName>
</protein>
<comment type="caution">
    <text evidence="2">The sequence shown here is derived from an EMBL/GenBank/DDBJ whole genome shotgun (WGS) entry which is preliminary data.</text>
</comment>
<reference evidence="2 3" key="1">
    <citation type="submission" date="2015-04" db="EMBL/GenBank/DDBJ databases">
        <title>The draft genome sequence of Erythrobacter marinus HWDM-33.</title>
        <authorList>
            <person name="Zhuang L."/>
            <person name="Liu Y."/>
            <person name="Shao Z."/>
        </authorList>
    </citation>
    <scope>NUCLEOTIDE SEQUENCE [LARGE SCALE GENOMIC DNA]</scope>
    <source>
        <strain evidence="2 3">HWDM-33</strain>
    </source>
</reference>
<name>A0A0H0XQW6_9SPHN</name>
<keyword evidence="3" id="KW-1185">Reference proteome</keyword>
<feature type="compositionally biased region" description="Basic and acidic residues" evidence="1">
    <location>
        <begin position="32"/>
        <end position="46"/>
    </location>
</feature>
<dbReference type="Proteomes" id="UP000053455">
    <property type="component" value="Unassembled WGS sequence"/>
</dbReference>
<gene>
    <name evidence="2" type="ORF">AAV99_04330</name>
</gene>